<feature type="domain" description="HTH luxR-type" evidence="2">
    <location>
        <begin position="18"/>
        <end position="83"/>
    </location>
</feature>
<protein>
    <submittedName>
        <fullName evidence="3">LuxR family transcriptional regulator</fullName>
    </submittedName>
</protein>
<dbReference type="PROSITE" id="PS50043">
    <property type="entry name" value="HTH_LUXR_2"/>
    <property type="match status" value="1"/>
</dbReference>
<dbReference type="OrthoDB" id="7501479at2"/>
<dbReference type="InterPro" id="IPR000792">
    <property type="entry name" value="Tscrpt_reg_LuxR_C"/>
</dbReference>
<dbReference type="EMBL" id="RWJI01000001">
    <property type="protein sequence ID" value="RRQ51366.1"/>
    <property type="molecule type" value="Genomic_DNA"/>
</dbReference>
<dbReference type="RefSeq" id="WP_125229381.1">
    <property type="nucleotide sequence ID" value="NZ_RWJI01000001.1"/>
</dbReference>
<dbReference type="GO" id="GO:0006355">
    <property type="term" value="P:regulation of DNA-templated transcription"/>
    <property type="evidence" value="ECO:0007669"/>
    <property type="project" value="InterPro"/>
</dbReference>
<gene>
    <name evidence="3" type="ORF">D7D48_00145</name>
</gene>
<comment type="caution">
    <text evidence="3">The sequence shown here is derived from an EMBL/GenBank/DDBJ whole genome shotgun (WGS) entry which is preliminary data.</text>
</comment>
<dbReference type="SUPFAM" id="SSF46894">
    <property type="entry name" value="C-terminal effector domain of the bipartite response regulators"/>
    <property type="match status" value="1"/>
</dbReference>
<dbReference type="InterPro" id="IPR016032">
    <property type="entry name" value="Sig_transdc_resp-reg_C-effctor"/>
</dbReference>
<keyword evidence="1" id="KW-0472">Membrane</keyword>
<dbReference type="SMART" id="SM00421">
    <property type="entry name" value="HTH_LUXR"/>
    <property type="match status" value="1"/>
</dbReference>
<dbReference type="GO" id="GO:0003677">
    <property type="term" value="F:DNA binding"/>
    <property type="evidence" value="ECO:0007669"/>
    <property type="project" value="InterPro"/>
</dbReference>
<evidence type="ECO:0000313" key="3">
    <source>
        <dbReference type="EMBL" id="RRQ51366.1"/>
    </source>
</evidence>
<feature type="transmembrane region" description="Helical" evidence="1">
    <location>
        <begin position="142"/>
        <end position="164"/>
    </location>
</feature>
<organism evidence="3 4">
    <name type="scientific">Sphingorhabdus wooponensis</name>
    <dbReference type="NCBI Taxonomy" id="940136"/>
    <lineage>
        <taxon>Bacteria</taxon>
        <taxon>Pseudomonadati</taxon>
        <taxon>Pseudomonadota</taxon>
        <taxon>Alphaproteobacteria</taxon>
        <taxon>Sphingomonadales</taxon>
        <taxon>Sphingomonadaceae</taxon>
        <taxon>Sphingorhabdus</taxon>
    </lineage>
</organism>
<dbReference type="Proteomes" id="UP000268553">
    <property type="component" value="Unassembled WGS sequence"/>
</dbReference>
<evidence type="ECO:0000259" key="2">
    <source>
        <dbReference type="PROSITE" id="PS50043"/>
    </source>
</evidence>
<sequence>MAKIMPKKSFVEKNISMSAQSPLHLTEGQKACLRLVEQHHTSKEIARTLGISPFTVDQRLDAARRKLNAASRIEAAKIFAALDQNGISQRFVYETSMLESTDDAGSQNTLPDEWRRKLSKILSFISVPPIGGERHELSSREILVLALNLAFFSTVVMAFVVVVLTGTFRLLQ</sequence>
<dbReference type="AlphaFoldDB" id="A0A3R8RS39"/>
<accession>A0A3R8RS39</accession>
<proteinExistence type="predicted"/>
<dbReference type="Gene3D" id="1.10.10.10">
    <property type="entry name" value="Winged helix-like DNA-binding domain superfamily/Winged helix DNA-binding domain"/>
    <property type="match status" value="1"/>
</dbReference>
<keyword evidence="4" id="KW-1185">Reference proteome</keyword>
<name>A0A3R8RS39_9SPHN</name>
<dbReference type="InterPro" id="IPR036388">
    <property type="entry name" value="WH-like_DNA-bd_sf"/>
</dbReference>
<evidence type="ECO:0000256" key="1">
    <source>
        <dbReference type="SAM" id="Phobius"/>
    </source>
</evidence>
<keyword evidence="1" id="KW-0812">Transmembrane</keyword>
<dbReference type="Pfam" id="PF00196">
    <property type="entry name" value="GerE"/>
    <property type="match status" value="1"/>
</dbReference>
<reference evidence="3 4" key="1">
    <citation type="submission" date="2018-12" db="EMBL/GenBank/DDBJ databases">
        <authorList>
            <person name="Kim S.-J."/>
            <person name="Jung G.-Y."/>
        </authorList>
    </citation>
    <scope>NUCLEOTIDE SEQUENCE [LARGE SCALE GENOMIC DNA]</scope>
    <source>
        <strain evidence="3 4">03SU3-P</strain>
    </source>
</reference>
<evidence type="ECO:0000313" key="4">
    <source>
        <dbReference type="Proteomes" id="UP000268553"/>
    </source>
</evidence>
<keyword evidence="1" id="KW-1133">Transmembrane helix</keyword>